<dbReference type="InterPro" id="IPR027417">
    <property type="entry name" value="P-loop_NTPase"/>
</dbReference>
<keyword evidence="4" id="KW-1185">Reference proteome</keyword>
<accession>A0A173XF14</accession>
<evidence type="ECO:0000313" key="4">
    <source>
        <dbReference type="Proteomes" id="UP000095546"/>
    </source>
</evidence>
<sequence length="468" mass="52037">MSLLTRLGRAAGENRQVNIFGAREDSQDMAAERSYQEVKQRIHQRIVDEMTPEEQLMLTSVHQDPHQVETLITDYCQRVLDENPFAIPQGEKPRLIADIRDEVLGLGPIEALRKDDSITEIMVNGPRQVFVERMGKLELTDAKFHDTAHLMNIIERILTPLGRRVDESSPLVDARLEDGSRVNIIIPPLSLIGPCLTIRKFSKTPLSVDNLISFGTMDEKMATFLRACVKARINILVSGGTGSGKTTTLNVISSFIPDGERIVTIEDAAELRLQQQHVVTLEARPANLEGKGAITIRDLVRNALRMRPDRIIVGEVRTGEALDMLQAMNTGHDGSLTTAHANSPRDVLSRLETMVMMSGLELPERAIREQISSAIDLIIHQARLRDGSRKITYITEVQKMEGTTITTQDIFRLEQTGFDSNGKILGHFVPTGLQPSFLEKFEVSGIKLPEGFFTPAGANDIAFEGGRF</sequence>
<dbReference type="PANTHER" id="PTHR30486">
    <property type="entry name" value="TWITCHING MOTILITY PROTEIN PILT"/>
    <property type="match status" value="1"/>
</dbReference>
<comment type="similarity">
    <text evidence="1">Belongs to the GSP E family.</text>
</comment>
<gene>
    <name evidence="3" type="ORF">ERS852385_00582</name>
</gene>
<dbReference type="OrthoDB" id="9810761at2"/>
<dbReference type="CDD" id="cd01130">
    <property type="entry name" value="VirB11-like_ATPase"/>
    <property type="match status" value="1"/>
</dbReference>
<dbReference type="GO" id="GO:0016887">
    <property type="term" value="F:ATP hydrolysis activity"/>
    <property type="evidence" value="ECO:0007669"/>
    <property type="project" value="InterPro"/>
</dbReference>
<proteinExistence type="inferred from homology"/>
<dbReference type="STRING" id="187979.ERS852385_00582"/>
<feature type="domain" description="Bacterial type II secretion system protein E" evidence="2">
    <location>
        <begin position="105"/>
        <end position="385"/>
    </location>
</feature>
<dbReference type="SUPFAM" id="SSF52540">
    <property type="entry name" value="P-loop containing nucleoside triphosphate hydrolases"/>
    <property type="match status" value="1"/>
</dbReference>
<dbReference type="PANTHER" id="PTHR30486:SF15">
    <property type="entry name" value="TYPE II_IV SECRETION SYSTEM ATPASE"/>
    <property type="match status" value="1"/>
</dbReference>
<name>A0A173XF14_9FIRM</name>
<evidence type="ECO:0000256" key="1">
    <source>
        <dbReference type="ARBA" id="ARBA00006611"/>
    </source>
</evidence>
<dbReference type="RefSeq" id="WP_055160503.1">
    <property type="nucleotide sequence ID" value="NZ_CABIWZ010000002.1"/>
</dbReference>
<dbReference type="Gene3D" id="3.40.50.300">
    <property type="entry name" value="P-loop containing nucleotide triphosphate hydrolases"/>
    <property type="match status" value="1"/>
</dbReference>
<reference evidence="3 4" key="1">
    <citation type="submission" date="2015-09" db="EMBL/GenBank/DDBJ databases">
        <authorList>
            <consortium name="Pathogen Informatics"/>
        </authorList>
    </citation>
    <scope>NUCLEOTIDE SEQUENCE [LARGE SCALE GENOMIC DNA]</scope>
    <source>
        <strain evidence="3 4">2789STDY5608828</strain>
    </source>
</reference>
<organism evidence="3 4">
    <name type="scientific">Mitsuokella jalaludinii</name>
    <dbReference type="NCBI Taxonomy" id="187979"/>
    <lineage>
        <taxon>Bacteria</taxon>
        <taxon>Bacillati</taxon>
        <taxon>Bacillota</taxon>
        <taxon>Negativicutes</taxon>
        <taxon>Selenomonadales</taxon>
        <taxon>Selenomonadaceae</taxon>
        <taxon>Mitsuokella</taxon>
    </lineage>
</organism>
<dbReference type="EMBL" id="CYYU01000002">
    <property type="protein sequence ID" value="CUN49606.1"/>
    <property type="molecule type" value="Genomic_DNA"/>
</dbReference>
<dbReference type="Gene3D" id="3.30.450.380">
    <property type="match status" value="1"/>
</dbReference>
<protein>
    <submittedName>
        <fullName evidence="3">Type IV secretion system protein virB11</fullName>
    </submittedName>
</protein>
<dbReference type="Pfam" id="PF00437">
    <property type="entry name" value="T2SSE"/>
    <property type="match status" value="1"/>
</dbReference>
<dbReference type="InterPro" id="IPR050921">
    <property type="entry name" value="T4SS_GSP_E_ATPase"/>
</dbReference>
<dbReference type="AlphaFoldDB" id="A0A173XF14"/>
<dbReference type="InterPro" id="IPR001482">
    <property type="entry name" value="T2SS/T4SS_dom"/>
</dbReference>
<evidence type="ECO:0000259" key="2">
    <source>
        <dbReference type="Pfam" id="PF00437"/>
    </source>
</evidence>
<evidence type="ECO:0000313" key="3">
    <source>
        <dbReference type="EMBL" id="CUN49606.1"/>
    </source>
</evidence>
<dbReference type="Proteomes" id="UP000095546">
    <property type="component" value="Unassembled WGS sequence"/>
</dbReference>